<feature type="compositionally biased region" description="Gly residues" evidence="1">
    <location>
        <begin position="92"/>
        <end position="101"/>
    </location>
</feature>
<feature type="transmembrane region" description="Helical" evidence="2">
    <location>
        <begin position="244"/>
        <end position="271"/>
    </location>
</feature>
<feature type="compositionally biased region" description="Low complexity" evidence="1">
    <location>
        <begin position="13"/>
        <end position="28"/>
    </location>
</feature>
<proteinExistence type="predicted"/>
<feature type="region of interest" description="Disordered" evidence="1">
    <location>
        <begin position="1"/>
        <end position="110"/>
    </location>
</feature>
<dbReference type="Proteomes" id="UP001206206">
    <property type="component" value="Unassembled WGS sequence"/>
</dbReference>
<dbReference type="PANTHER" id="PTHR33133">
    <property type="entry name" value="OS08G0107100 PROTEIN-RELATED"/>
    <property type="match status" value="1"/>
</dbReference>
<feature type="transmembrane region" description="Helical" evidence="2">
    <location>
        <begin position="143"/>
        <end position="166"/>
    </location>
</feature>
<keyword evidence="2" id="KW-0472">Membrane</keyword>
<keyword evidence="5" id="KW-1185">Reference proteome</keyword>
<evidence type="ECO:0000256" key="2">
    <source>
        <dbReference type="SAM" id="Phobius"/>
    </source>
</evidence>
<protein>
    <recommendedName>
        <fullName evidence="3">DUF7847 domain-containing protein</fullName>
    </recommendedName>
</protein>
<dbReference type="EMBL" id="JANFNH010000084">
    <property type="protein sequence ID" value="MCQ4046662.1"/>
    <property type="molecule type" value="Genomic_DNA"/>
</dbReference>
<feature type="transmembrane region" description="Helical" evidence="2">
    <location>
        <begin position="331"/>
        <end position="360"/>
    </location>
</feature>
<keyword evidence="2" id="KW-0812">Transmembrane</keyword>
<feature type="transmembrane region" description="Helical" evidence="2">
    <location>
        <begin position="277"/>
        <end position="301"/>
    </location>
</feature>
<evidence type="ECO:0000313" key="5">
    <source>
        <dbReference type="Proteomes" id="UP001206206"/>
    </source>
</evidence>
<sequence>MNNSPGWASPGFGPADPSGSPTPSGPGDPAEDRGEPTAPDPGAEQPAPQDAVPPKWSKGQPPPASWSASSAPPQPPADPGGAVPPPPPGPGPQWGGPGWGAQGPYWQQVPSAPKPGVIPLRPLTVGEILEGAFATIRTHWRTVLGISLGVAAVTQAITIAVNGSFFNDNPGLDKLREGSANVSDVLKAFGDSLAGTGLTSLISMLGQILATAMLTMIVSRSVLGRSVTVGDAWRDSRPRLVRMLGLTLLIPAIGLAIVGVAVAPGVLLAVFGPENTGAALALLGAAVGGCIATWLIISLSLSSPALMLEKQGVFASIARSYKLVRGSWWRVFGVQLLAVALTFVITSIVSIPFTVIAQIASGGNAAGLFTAASTHISWSFLIVIGVGGVVGTTLTFPLSAGMTALLYMDQRIRREGLDIELARAAGIDGYAASASASRE</sequence>
<accession>A0ABT1PMS8</accession>
<name>A0ABT1PMS8_9ACTN</name>
<comment type="caution">
    <text evidence="4">The sequence shown here is derived from an EMBL/GenBank/DDBJ whole genome shotgun (WGS) entry which is preliminary data.</text>
</comment>
<feature type="compositionally biased region" description="Pro residues" evidence="1">
    <location>
        <begin position="72"/>
        <end position="91"/>
    </location>
</feature>
<dbReference type="InterPro" id="IPR057169">
    <property type="entry name" value="DUF7847"/>
</dbReference>
<dbReference type="Pfam" id="PF25231">
    <property type="entry name" value="DUF7847"/>
    <property type="match status" value="1"/>
</dbReference>
<evidence type="ECO:0000256" key="1">
    <source>
        <dbReference type="SAM" id="MobiDB-lite"/>
    </source>
</evidence>
<keyword evidence="2" id="KW-1133">Transmembrane helix</keyword>
<feature type="transmembrane region" description="Helical" evidence="2">
    <location>
        <begin position="380"/>
        <end position="407"/>
    </location>
</feature>
<evidence type="ECO:0000259" key="3">
    <source>
        <dbReference type="Pfam" id="PF25231"/>
    </source>
</evidence>
<feature type="domain" description="DUF7847" evidence="3">
    <location>
        <begin position="185"/>
        <end position="407"/>
    </location>
</feature>
<evidence type="ECO:0000313" key="4">
    <source>
        <dbReference type="EMBL" id="MCQ4046662.1"/>
    </source>
</evidence>
<feature type="transmembrane region" description="Helical" evidence="2">
    <location>
        <begin position="201"/>
        <end position="223"/>
    </location>
</feature>
<dbReference type="PANTHER" id="PTHR33133:SF1">
    <property type="entry name" value="EXPRESSED PROTEIN-RELATED"/>
    <property type="match status" value="1"/>
</dbReference>
<dbReference type="RefSeq" id="WP_255932901.1">
    <property type="nucleotide sequence ID" value="NZ_JANFNH010000084.1"/>
</dbReference>
<reference evidence="4 5" key="1">
    <citation type="submission" date="2022-06" db="EMBL/GenBank/DDBJ databases">
        <title>Draft genome sequence of type strain Streptomyces rubrisoli DSM 42083.</title>
        <authorList>
            <person name="Duangmal K."/>
            <person name="Klaysubun C."/>
        </authorList>
    </citation>
    <scope>NUCLEOTIDE SEQUENCE [LARGE SCALE GENOMIC DNA]</scope>
    <source>
        <strain evidence="4 5">DSM 42083</strain>
    </source>
</reference>
<gene>
    <name evidence="4" type="ORF">NON19_32565</name>
</gene>
<organism evidence="4 5">
    <name type="scientific">Streptantibioticus rubrisoli</name>
    <dbReference type="NCBI Taxonomy" id="1387313"/>
    <lineage>
        <taxon>Bacteria</taxon>
        <taxon>Bacillati</taxon>
        <taxon>Actinomycetota</taxon>
        <taxon>Actinomycetes</taxon>
        <taxon>Kitasatosporales</taxon>
        <taxon>Streptomycetaceae</taxon>
        <taxon>Streptantibioticus</taxon>
    </lineage>
</organism>